<dbReference type="InterPro" id="IPR050812">
    <property type="entry name" value="Preph/Arog_dehydrog"/>
</dbReference>
<dbReference type="InterPro" id="IPR036291">
    <property type="entry name" value="NAD(P)-bd_dom_sf"/>
</dbReference>
<dbReference type="SUPFAM" id="SSF55021">
    <property type="entry name" value="ACT-like"/>
    <property type="match status" value="1"/>
</dbReference>
<dbReference type="InterPro" id="IPR046825">
    <property type="entry name" value="PDH_C"/>
</dbReference>
<reference evidence="11" key="1">
    <citation type="submission" date="2020-05" db="EMBL/GenBank/DDBJ databases">
        <authorList>
            <person name="Chiriac C."/>
            <person name="Salcher M."/>
            <person name="Ghai R."/>
            <person name="Kavagutti S V."/>
        </authorList>
    </citation>
    <scope>NUCLEOTIDE SEQUENCE</scope>
</reference>
<dbReference type="AlphaFoldDB" id="A0A6J6YBN9"/>
<dbReference type="Gene3D" id="3.40.50.720">
    <property type="entry name" value="NAD(P)-binding Rossmann-like Domain"/>
    <property type="match status" value="1"/>
</dbReference>
<keyword evidence="7" id="KW-0028">Amino-acid biosynthesis</keyword>
<dbReference type="GO" id="GO:0070403">
    <property type="term" value="F:NAD+ binding"/>
    <property type="evidence" value="ECO:0007669"/>
    <property type="project" value="InterPro"/>
</dbReference>
<dbReference type="FunFam" id="1.10.3660.10:FF:000003">
    <property type="entry name" value="Prephenate dehydrogenase"/>
    <property type="match status" value="1"/>
</dbReference>
<evidence type="ECO:0000313" key="11">
    <source>
        <dbReference type="EMBL" id="CAB4804616.1"/>
    </source>
</evidence>
<dbReference type="InterPro" id="IPR003099">
    <property type="entry name" value="Prephen_DH"/>
</dbReference>
<dbReference type="InterPro" id="IPR008927">
    <property type="entry name" value="6-PGluconate_DH-like_C_sf"/>
</dbReference>
<dbReference type="SUPFAM" id="SSF51735">
    <property type="entry name" value="NAD(P)-binding Rossmann-fold domains"/>
    <property type="match status" value="1"/>
</dbReference>
<dbReference type="Gene3D" id="1.10.3660.10">
    <property type="entry name" value="6-phosphogluconate dehydrogenase C-terminal like domain"/>
    <property type="match status" value="1"/>
</dbReference>
<comment type="pathway">
    <text evidence="1">Amino-acid biosynthesis; L-tyrosine biosynthesis; (4-hydroxyphenyl)pyruvate from prephenate (NAD(+) route): step 1/1.</text>
</comment>
<gene>
    <name evidence="11" type="ORF">UFOPK3046_00765</name>
</gene>
<dbReference type="GO" id="GO:0004665">
    <property type="term" value="F:prephenate dehydrogenase (NADP+) activity"/>
    <property type="evidence" value="ECO:0007669"/>
    <property type="project" value="InterPro"/>
</dbReference>
<keyword evidence="7" id="KW-0057">Aromatic amino acid biosynthesis</keyword>
<sequence>MTAQGEQRRAAVVGTGLIGGSVALALQAAGWHVAGSDIDPARAERALQLGVINSVGSDPDAEITFLAVPVSSVADAAREALRSGGVVTDVGSVKAPLVAAVQDAKFVGGHPMAGSEAIGVDGARGDLFDATTWVLTPTANTDPAAQALVHSVVRSFGAEVLTLDAAQHDHLVATVSHVPHLTAATLMDLAATQAEEHSAVLRLAAGGFRDMTRIAAGDPGMWLDICTDNREAILGVLDDLLDSLGVMRGIVATGDSEALEQRLRLAQQARRSLPTGAPAAEQLAEIRVSIVDQPGELASVTALATELGVNVYDVEVAHTAGDRRGRLILVVDADRAASLAEALRSQSRVVSVHELA</sequence>
<protein>
    <recommendedName>
        <fullName evidence="3">Prephenate dehydrogenase</fullName>
        <ecNumber evidence="2">1.3.1.12</ecNumber>
    </recommendedName>
</protein>
<organism evidence="11">
    <name type="scientific">freshwater metagenome</name>
    <dbReference type="NCBI Taxonomy" id="449393"/>
    <lineage>
        <taxon>unclassified sequences</taxon>
        <taxon>metagenomes</taxon>
        <taxon>ecological metagenomes</taxon>
    </lineage>
</organism>
<proteinExistence type="predicted"/>
<evidence type="ECO:0000256" key="3">
    <source>
        <dbReference type="ARBA" id="ARBA00016891"/>
    </source>
</evidence>
<dbReference type="EC" id="1.3.1.12" evidence="2"/>
<evidence type="ECO:0000256" key="7">
    <source>
        <dbReference type="ARBA" id="ARBA00023141"/>
    </source>
</evidence>
<dbReference type="PANTHER" id="PTHR21363:SF0">
    <property type="entry name" value="PREPHENATE DEHYDROGENASE [NADP(+)]"/>
    <property type="match status" value="1"/>
</dbReference>
<evidence type="ECO:0000256" key="4">
    <source>
        <dbReference type="ARBA" id="ARBA00022498"/>
    </source>
</evidence>
<dbReference type="PROSITE" id="PS51671">
    <property type="entry name" value="ACT"/>
    <property type="match status" value="1"/>
</dbReference>
<evidence type="ECO:0000259" key="10">
    <source>
        <dbReference type="PROSITE" id="PS51671"/>
    </source>
</evidence>
<evidence type="ECO:0000256" key="2">
    <source>
        <dbReference type="ARBA" id="ARBA00012068"/>
    </source>
</evidence>
<name>A0A6J6YBN9_9ZZZZ</name>
<dbReference type="InterPro" id="IPR046826">
    <property type="entry name" value="PDH_N"/>
</dbReference>
<dbReference type="UniPathway" id="UPA00122">
    <property type="reaction ID" value="UER00961"/>
</dbReference>
<dbReference type="Pfam" id="PF02153">
    <property type="entry name" value="PDH_N"/>
    <property type="match status" value="1"/>
</dbReference>
<dbReference type="Gene3D" id="3.30.70.260">
    <property type="match status" value="1"/>
</dbReference>
<dbReference type="GO" id="GO:0006571">
    <property type="term" value="P:tyrosine biosynthetic process"/>
    <property type="evidence" value="ECO:0007669"/>
    <property type="project" value="UniProtKB-UniPathway"/>
</dbReference>
<evidence type="ECO:0000259" key="9">
    <source>
        <dbReference type="PROSITE" id="PS51176"/>
    </source>
</evidence>
<dbReference type="InterPro" id="IPR002912">
    <property type="entry name" value="ACT_dom"/>
</dbReference>
<dbReference type="InterPro" id="IPR045865">
    <property type="entry name" value="ACT-like_dom_sf"/>
</dbReference>
<dbReference type="Pfam" id="PF20463">
    <property type="entry name" value="PDH_C"/>
    <property type="match status" value="1"/>
</dbReference>
<evidence type="ECO:0000256" key="1">
    <source>
        <dbReference type="ARBA" id="ARBA00005067"/>
    </source>
</evidence>
<dbReference type="PANTHER" id="PTHR21363">
    <property type="entry name" value="PREPHENATE DEHYDROGENASE"/>
    <property type="match status" value="1"/>
</dbReference>
<keyword evidence="4" id="KW-0827">Tyrosine biosynthesis</keyword>
<keyword evidence="5" id="KW-0560">Oxidoreductase</keyword>
<dbReference type="GO" id="GO:0008977">
    <property type="term" value="F:prephenate dehydrogenase (NAD+) activity"/>
    <property type="evidence" value="ECO:0007669"/>
    <property type="project" value="UniProtKB-EC"/>
</dbReference>
<dbReference type="EMBL" id="CAFAAQ010000053">
    <property type="protein sequence ID" value="CAB4804616.1"/>
    <property type="molecule type" value="Genomic_DNA"/>
</dbReference>
<evidence type="ECO:0000256" key="6">
    <source>
        <dbReference type="ARBA" id="ARBA00023027"/>
    </source>
</evidence>
<feature type="domain" description="ACT" evidence="10">
    <location>
        <begin position="285"/>
        <end position="356"/>
    </location>
</feature>
<feature type="domain" description="Prephenate/arogenate dehydrogenase" evidence="9">
    <location>
        <begin position="8"/>
        <end position="281"/>
    </location>
</feature>
<evidence type="ECO:0000256" key="8">
    <source>
        <dbReference type="ARBA" id="ARBA00049260"/>
    </source>
</evidence>
<dbReference type="SUPFAM" id="SSF48179">
    <property type="entry name" value="6-phosphogluconate dehydrogenase C-terminal domain-like"/>
    <property type="match status" value="1"/>
</dbReference>
<evidence type="ECO:0000256" key="5">
    <source>
        <dbReference type="ARBA" id="ARBA00023002"/>
    </source>
</evidence>
<comment type="catalytic activity">
    <reaction evidence="8">
        <text>prephenate + NAD(+) = 3-(4-hydroxyphenyl)pyruvate + CO2 + NADH</text>
        <dbReference type="Rhea" id="RHEA:13869"/>
        <dbReference type="ChEBI" id="CHEBI:16526"/>
        <dbReference type="ChEBI" id="CHEBI:29934"/>
        <dbReference type="ChEBI" id="CHEBI:36242"/>
        <dbReference type="ChEBI" id="CHEBI:57540"/>
        <dbReference type="ChEBI" id="CHEBI:57945"/>
        <dbReference type="EC" id="1.3.1.12"/>
    </reaction>
</comment>
<keyword evidence="6" id="KW-0520">NAD</keyword>
<accession>A0A6J6YBN9</accession>
<dbReference type="PROSITE" id="PS51176">
    <property type="entry name" value="PDH_ADH"/>
    <property type="match status" value="1"/>
</dbReference>